<dbReference type="eggNOG" id="COG0823">
    <property type="taxonomic scope" value="Bacteria"/>
</dbReference>
<dbReference type="RefSeq" id="WP_009851047.1">
    <property type="nucleotide sequence ID" value="NZ_DS022295.1"/>
</dbReference>
<protein>
    <recommendedName>
        <fullName evidence="6">TolB protein</fullName>
    </recommendedName>
</protein>
<accession>Q0F3P0</accession>
<organism evidence="4 5">
    <name type="scientific">Mariprofundus ferrooxydans PV-1</name>
    <dbReference type="NCBI Taxonomy" id="314345"/>
    <lineage>
        <taxon>Bacteria</taxon>
        <taxon>Pseudomonadati</taxon>
        <taxon>Pseudomonadota</taxon>
        <taxon>Candidatius Mariprofundia</taxon>
        <taxon>Mariprofundales</taxon>
        <taxon>Mariprofundaceae</taxon>
        <taxon>Mariprofundus</taxon>
    </lineage>
</organism>
<dbReference type="PANTHER" id="PTHR36842:SF1">
    <property type="entry name" value="PROTEIN TOLB"/>
    <property type="match status" value="1"/>
</dbReference>
<evidence type="ECO:0000256" key="3">
    <source>
        <dbReference type="SAM" id="SignalP"/>
    </source>
</evidence>
<keyword evidence="3" id="KW-0732">Signal</keyword>
<reference evidence="4 5" key="1">
    <citation type="submission" date="2006-09" db="EMBL/GenBank/DDBJ databases">
        <authorList>
            <person name="Emerson D."/>
            <person name="Ferriera S."/>
            <person name="Johnson J."/>
            <person name="Kravitz S."/>
            <person name="Halpern A."/>
            <person name="Remington K."/>
            <person name="Beeson K."/>
            <person name="Tran B."/>
            <person name="Rogers Y.-H."/>
            <person name="Friedman R."/>
            <person name="Venter J.C."/>
        </authorList>
    </citation>
    <scope>NUCLEOTIDE SEQUENCE [LARGE SCALE GENOMIC DNA]</scope>
    <source>
        <strain evidence="4 5">PV-1</strain>
    </source>
</reference>
<evidence type="ECO:0000256" key="1">
    <source>
        <dbReference type="ARBA" id="ARBA00009820"/>
    </source>
</evidence>
<evidence type="ECO:0008006" key="6">
    <source>
        <dbReference type="Google" id="ProtNLM"/>
    </source>
</evidence>
<dbReference type="InterPro" id="IPR011042">
    <property type="entry name" value="6-blade_b-propeller_TolB-like"/>
</dbReference>
<dbReference type="Pfam" id="PF07676">
    <property type="entry name" value="PD40"/>
    <property type="match status" value="4"/>
</dbReference>
<dbReference type="HOGENOM" id="CLU_762471_0_0_0"/>
<dbReference type="EMBL" id="AATS01000001">
    <property type="protein sequence ID" value="EAU55901.1"/>
    <property type="molecule type" value="Genomic_DNA"/>
</dbReference>
<dbReference type="AlphaFoldDB" id="Q0F3P0"/>
<dbReference type="PANTHER" id="PTHR36842">
    <property type="entry name" value="PROTEIN TOLB HOMOLOG"/>
    <property type="match status" value="1"/>
</dbReference>
<comment type="similarity">
    <text evidence="1">Belongs to the TolB family.</text>
</comment>
<proteinExistence type="inferred from homology"/>
<evidence type="ECO:0000313" key="5">
    <source>
        <dbReference type="Proteomes" id="UP000005297"/>
    </source>
</evidence>
<dbReference type="Proteomes" id="UP000005297">
    <property type="component" value="Unassembled WGS sequence"/>
</dbReference>
<gene>
    <name evidence="4" type="ORF">SPV1_03753</name>
</gene>
<keyword evidence="5" id="KW-1185">Reference proteome</keyword>
<comment type="caution">
    <text evidence="4">The sequence shown here is derived from an EMBL/GenBank/DDBJ whole genome shotgun (WGS) entry which is preliminary data.</text>
</comment>
<evidence type="ECO:0000313" key="4">
    <source>
        <dbReference type="EMBL" id="EAU55901.1"/>
    </source>
</evidence>
<dbReference type="InterPro" id="IPR011659">
    <property type="entry name" value="WD40"/>
</dbReference>
<dbReference type="Gene3D" id="2.120.10.30">
    <property type="entry name" value="TolB, C-terminal domain"/>
    <property type="match status" value="2"/>
</dbReference>
<feature type="region of interest" description="Disordered" evidence="2">
    <location>
        <begin position="267"/>
        <end position="289"/>
    </location>
</feature>
<sequence>MKQSFVSLTLLLLLSVPSASQAADLMDWLEEAGKALHTDESADAGDHASLLTLEPGENEMYPRVSPDGNHLLVVSTHRGKSIISQRMLENGDPINVVSDYDQQVMDSAAWYGPDKVTFLSYRENSLDLWEKPVDGGSVRKLYRRLDGELRFPVLLNNGEMIVARMTPKHGTAVGHRGRQTEATFIDWDRRGYQYNLTLITEQGAEKVLSPGSNPALSPDGSRLVFTMQDGHFWHLFMMNTDGSDLVQLTSGEHVDAQPVWSPDGSWIAFTSNRGDEDEDDKDGGHSSKQQRNWDIWLIGRDGSNLTRLTTNKASDGAPSFANNGRIYFHSDRKVSREESKSHQVRGRTSGFHIWTILLPAKVS</sequence>
<name>Q0F3P0_9PROT</name>
<feature type="chain" id="PRO_5004171463" description="TolB protein" evidence="3">
    <location>
        <begin position="23"/>
        <end position="363"/>
    </location>
</feature>
<feature type="signal peptide" evidence="3">
    <location>
        <begin position="1"/>
        <end position="22"/>
    </location>
</feature>
<dbReference type="STRING" id="314344.AL013_03860"/>
<dbReference type="InParanoid" id="Q0F3P0"/>
<evidence type="ECO:0000256" key="2">
    <source>
        <dbReference type="SAM" id="MobiDB-lite"/>
    </source>
</evidence>
<dbReference type="SUPFAM" id="SSF82171">
    <property type="entry name" value="DPP6 N-terminal domain-like"/>
    <property type="match status" value="1"/>
</dbReference>